<evidence type="ECO:0000313" key="1">
    <source>
        <dbReference type="EMBL" id="MBD2152894.1"/>
    </source>
</evidence>
<accession>A0A926UXI6</accession>
<keyword evidence="2" id="KW-1185">Reference proteome</keyword>
<dbReference type="AlphaFoldDB" id="A0A926UXI6"/>
<dbReference type="RefSeq" id="WP_190353347.1">
    <property type="nucleotide sequence ID" value="NZ_JACJPY010000176.1"/>
</dbReference>
<reference evidence="1" key="2">
    <citation type="submission" date="2020-08" db="EMBL/GenBank/DDBJ databases">
        <authorList>
            <person name="Chen M."/>
            <person name="Teng W."/>
            <person name="Zhao L."/>
            <person name="Hu C."/>
            <person name="Zhou Y."/>
            <person name="Han B."/>
            <person name="Song L."/>
            <person name="Shu W."/>
        </authorList>
    </citation>
    <scope>NUCLEOTIDE SEQUENCE</scope>
    <source>
        <strain evidence="1">FACHB-1277</strain>
    </source>
</reference>
<dbReference type="Proteomes" id="UP000631421">
    <property type="component" value="Unassembled WGS sequence"/>
</dbReference>
<name>A0A926UXI6_9CYAN</name>
<evidence type="ECO:0000313" key="2">
    <source>
        <dbReference type="Proteomes" id="UP000631421"/>
    </source>
</evidence>
<proteinExistence type="predicted"/>
<sequence>MNRQVTLPEAKDAMPPSIRNETAELIKLDLDLAMLVSFLSIMGMSLF</sequence>
<gene>
    <name evidence="1" type="ORF">H6F44_22685</name>
</gene>
<dbReference type="EMBL" id="JACJPY010000176">
    <property type="protein sequence ID" value="MBD2152894.1"/>
    <property type="molecule type" value="Genomic_DNA"/>
</dbReference>
<protein>
    <submittedName>
        <fullName evidence="1">Uncharacterized protein</fullName>
    </submittedName>
</protein>
<organism evidence="1 2">
    <name type="scientific">Pseudanabaena cinerea FACHB-1277</name>
    <dbReference type="NCBI Taxonomy" id="2949581"/>
    <lineage>
        <taxon>Bacteria</taxon>
        <taxon>Bacillati</taxon>
        <taxon>Cyanobacteriota</taxon>
        <taxon>Cyanophyceae</taxon>
        <taxon>Pseudanabaenales</taxon>
        <taxon>Pseudanabaenaceae</taxon>
        <taxon>Pseudanabaena</taxon>
        <taxon>Pseudanabaena cinerea</taxon>
    </lineage>
</organism>
<reference evidence="1" key="1">
    <citation type="journal article" date="2015" name="ISME J.">
        <title>Draft Genome Sequence of Streptomyces incarnatus NRRL8089, which Produces the Nucleoside Antibiotic Sinefungin.</title>
        <authorList>
            <person name="Oshima K."/>
            <person name="Hattori M."/>
            <person name="Shimizu H."/>
            <person name="Fukuda K."/>
            <person name="Nemoto M."/>
            <person name="Inagaki K."/>
            <person name="Tamura T."/>
        </authorList>
    </citation>
    <scope>NUCLEOTIDE SEQUENCE</scope>
    <source>
        <strain evidence="1">FACHB-1277</strain>
    </source>
</reference>
<comment type="caution">
    <text evidence="1">The sequence shown here is derived from an EMBL/GenBank/DDBJ whole genome shotgun (WGS) entry which is preliminary data.</text>
</comment>